<feature type="region of interest" description="Disordered" evidence="4">
    <location>
        <begin position="425"/>
        <end position="464"/>
    </location>
</feature>
<feature type="compositionally biased region" description="Basic residues" evidence="4">
    <location>
        <begin position="1056"/>
        <end position="1069"/>
    </location>
</feature>
<keyword evidence="3" id="KW-0539">Nucleus</keyword>
<evidence type="ECO:0000256" key="1">
    <source>
        <dbReference type="ARBA" id="ARBA00004123"/>
    </source>
</evidence>
<organism evidence="6 7">
    <name type="scientific">Nelumbo nucifera</name>
    <name type="common">Sacred lotus</name>
    <dbReference type="NCBI Taxonomy" id="4432"/>
    <lineage>
        <taxon>Eukaryota</taxon>
        <taxon>Viridiplantae</taxon>
        <taxon>Streptophyta</taxon>
        <taxon>Embryophyta</taxon>
        <taxon>Tracheophyta</taxon>
        <taxon>Spermatophyta</taxon>
        <taxon>Magnoliopsida</taxon>
        <taxon>Proteales</taxon>
        <taxon>Nelumbonaceae</taxon>
        <taxon>Nelumbo</taxon>
    </lineage>
</organism>
<evidence type="ECO:0000256" key="2">
    <source>
        <dbReference type="ARBA" id="ARBA00023125"/>
    </source>
</evidence>
<dbReference type="KEGG" id="nnu:104609944"/>
<keyword evidence="2" id="KW-0238">DNA-binding</keyword>
<dbReference type="GO" id="GO:0045910">
    <property type="term" value="P:negative regulation of DNA recombination"/>
    <property type="evidence" value="ECO:0000318"/>
    <property type="project" value="GO_Central"/>
</dbReference>
<evidence type="ECO:0000313" key="7">
    <source>
        <dbReference type="RefSeq" id="XP_010274688.1"/>
    </source>
</evidence>
<name>A0A1U8B5H2_NELNU</name>
<feature type="compositionally biased region" description="Basic and acidic residues" evidence="4">
    <location>
        <begin position="485"/>
        <end position="498"/>
    </location>
</feature>
<dbReference type="SUPFAM" id="SSF46785">
    <property type="entry name" value="Winged helix' DNA-binding domain"/>
    <property type="match status" value="1"/>
</dbReference>
<evidence type="ECO:0000313" key="8">
    <source>
        <dbReference type="RefSeq" id="XP_010274689.1"/>
    </source>
</evidence>
<comment type="subcellular location">
    <subcellularLocation>
        <location evidence="1">Nucleus</location>
    </subcellularLocation>
</comment>
<sequence>MERFREAVFARAIAISKNKCLSEERRKLIEDHLRSISTVILRTPTHLPYAEMIQSAIRSLNEEGGSSEASISKYIEANYNGLPWAHSHILPFHLARLTKAGEIVESSGSRYSLFEPGQNPNSHPPKRRRKTNCNYRDFEEEKEGTEGDEEEDCKQKMRHPKQHRCRSRCSSDVVNGAKVRQRRQAAVVMEEEALQKQQPTRHSMRRRSERQAQEQERVGSELMPLCLDGDDEGPVNPPSEPPTGVMQEWPSKQQQQQQWTTRRGRSAKKRRLETETPPKEQAEINPIPSSSGIVDEHGSEPLQQRQEGKGEIESCATVDADVMVMIEEPPSQVQEQLQQPKLNHNDHGMSFVEGTESMRSCPVAPDDHGLTVLSNNCNRALVEEKRPVIEEEELILQEQTPERNVNGNGGLMNWSIWPQTALIEQKVPSQQQQRKRGRPPRKQLPRQQQQLLQEKAEKNKAVESCDVTTDDHGLMILCSKSSSVIEEKGPSSREKGQGEETPEPGDIKLMPSCSGDNDNHDLVASLGRASIAVMEEKGPSQQQQKPRGRGRRYKKTVPRGRGRDHKKAMCRQQYQLQTKHEENSEIVMFSVTDDDYGMAFIEEQLSVVDVETPLLEQEQQQSKHNLVDDHGLMDPLSGPSLSVMEEEPKLQYLQLEVGNKEIEPCEFTADDHDWMVLGSKSITSMIKEVPSLIEKELTLQEQEQQVKPHLRDNDCLLMDQPGSQPMALIEEQETSDHQQSWRIRDIEHQEHLQGQQAECYDAGNGLMDQPTGPPTTVIRDKEPSQNQPLRQQGRYPKKFYGHKCLKEDRHDDNELMNRPNGPPVTIVEEEPSQNQPLRQQGRYPKKVYRRKNLQENGGGTEAMQLYAATVDYGLMVLPGKCISTKKQFYRQKQQLQEKDGGTEAMQPCADTTADNGLMVLPSTSVSTDSEIKKMPSVVEEKQMFPLEQEQQEQHTSLKQEQQHQQPKRRGRPPKPKYTRPVLMVKYPDQGRSPKPKPEAPVSEQQKLQQQEVEVRSETLQSHVVTGENGLMLLEKELPSQELDQPSPSLEEEKQHQQPKRRGRPPKPKPSKLVIEMKYPVQDKPPSPSQTQVLNVKRPGQGRPPKAKVNNS</sequence>
<feature type="region of interest" description="Disordered" evidence="4">
    <location>
        <begin position="947"/>
        <end position="1111"/>
    </location>
</feature>
<feature type="region of interest" description="Disordered" evidence="4">
    <location>
        <begin position="534"/>
        <end position="568"/>
    </location>
</feature>
<evidence type="ECO:0000313" key="9">
    <source>
        <dbReference type="RefSeq" id="XP_010274690.1"/>
    </source>
</evidence>
<dbReference type="GO" id="GO:0000786">
    <property type="term" value="C:nucleosome"/>
    <property type="evidence" value="ECO:0007669"/>
    <property type="project" value="InterPro"/>
</dbReference>
<evidence type="ECO:0000256" key="4">
    <source>
        <dbReference type="SAM" id="MobiDB-lite"/>
    </source>
</evidence>
<dbReference type="GO" id="GO:0030261">
    <property type="term" value="P:chromosome condensation"/>
    <property type="evidence" value="ECO:0000318"/>
    <property type="project" value="GO_Central"/>
</dbReference>
<dbReference type="OrthoDB" id="1110759at2759"/>
<feature type="region of interest" description="Disordered" evidence="4">
    <location>
        <begin position="110"/>
        <end position="297"/>
    </location>
</feature>
<dbReference type="eggNOG" id="ENOG502SAHP">
    <property type="taxonomic scope" value="Eukaryota"/>
</dbReference>
<dbReference type="InterPro" id="IPR005818">
    <property type="entry name" value="Histone_H1/H5_H15"/>
</dbReference>
<feature type="region of interest" description="Disordered" evidence="4">
    <location>
        <begin position="764"/>
        <end position="841"/>
    </location>
</feature>
<feature type="compositionally biased region" description="Acidic residues" evidence="4">
    <location>
        <begin position="138"/>
        <end position="152"/>
    </location>
</feature>
<dbReference type="InterPro" id="IPR036388">
    <property type="entry name" value="WH-like_DNA-bd_sf"/>
</dbReference>
<feature type="compositionally biased region" description="Basic and acidic residues" evidence="4">
    <location>
        <begin position="209"/>
        <end position="219"/>
    </location>
</feature>
<feature type="domain" description="H15" evidence="5">
    <location>
        <begin position="45"/>
        <end position="116"/>
    </location>
</feature>
<dbReference type="AlphaFoldDB" id="A0A1U8B5H2"/>
<dbReference type="GO" id="GO:0005730">
    <property type="term" value="C:nucleolus"/>
    <property type="evidence" value="ECO:0000318"/>
    <property type="project" value="GO_Central"/>
</dbReference>
<evidence type="ECO:0000313" key="6">
    <source>
        <dbReference type="Proteomes" id="UP000189703"/>
    </source>
</evidence>
<feature type="compositionally biased region" description="Basic and acidic residues" evidence="4">
    <location>
        <begin position="272"/>
        <end position="282"/>
    </location>
</feature>
<dbReference type="PANTHER" id="PTHR11467:SF109">
    <property type="entry name" value="H15 DOMAIN-CONTAINING PROTEIN"/>
    <property type="match status" value="1"/>
</dbReference>
<dbReference type="CDD" id="cd00073">
    <property type="entry name" value="H15"/>
    <property type="match status" value="1"/>
</dbReference>
<reference evidence="7 8" key="1">
    <citation type="submission" date="2025-04" db="UniProtKB">
        <authorList>
            <consortium name="RefSeq"/>
        </authorList>
    </citation>
    <scope>IDENTIFICATION</scope>
</reference>
<dbReference type="GO" id="GO:0005634">
    <property type="term" value="C:nucleus"/>
    <property type="evidence" value="ECO:0000318"/>
    <property type="project" value="GO_Central"/>
</dbReference>
<dbReference type="Gene3D" id="1.10.10.10">
    <property type="entry name" value="Winged helix-like DNA-binding domain superfamily/Winged helix DNA-binding domain"/>
    <property type="match status" value="1"/>
</dbReference>
<dbReference type="Proteomes" id="UP000189703">
    <property type="component" value="Unplaced"/>
</dbReference>
<feature type="compositionally biased region" description="Basic residues" evidence="4">
    <location>
        <begin position="433"/>
        <end position="444"/>
    </location>
</feature>
<evidence type="ECO:0000259" key="5">
    <source>
        <dbReference type="PROSITE" id="PS51504"/>
    </source>
</evidence>
<dbReference type="RefSeq" id="XP_010274689.1">
    <property type="nucleotide sequence ID" value="XM_010276387.2"/>
</dbReference>
<dbReference type="GO" id="GO:0006334">
    <property type="term" value="P:nucleosome assembly"/>
    <property type="evidence" value="ECO:0007669"/>
    <property type="project" value="InterPro"/>
</dbReference>
<feature type="compositionally biased region" description="Basic residues" evidence="4">
    <location>
        <begin position="965"/>
        <end position="977"/>
    </location>
</feature>
<feature type="compositionally biased region" description="Low complexity" evidence="4">
    <location>
        <begin position="1001"/>
        <end position="1011"/>
    </location>
</feature>
<feature type="compositionally biased region" description="Basic and acidic residues" evidence="4">
    <location>
        <begin position="454"/>
        <end position="464"/>
    </location>
</feature>
<feature type="compositionally biased region" description="Basic residues" evidence="4">
    <location>
        <begin position="156"/>
        <end position="167"/>
    </location>
</feature>
<keyword evidence="6" id="KW-1185">Reference proteome</keyword>
<dbReference type="InterPro" id="IPR017956">
    <property type="entry name" value="AT_hook_DNA-bd_motif"/>
</dbReference>
<feature type="compositionally biased region" description="Basic residues" evidence="4">
    <location>
        <begin position="546"/>
        <end position="568"/>
    </location>
</feature>
<evidence type="ECO:0000256" key="3">
    <source>
        <dbReference type="ARBA" id="ARBA00023242"/>
    </source>
</evidence>
<dbReference type="PRINTS" id="PR00929">
    <property type="entry name" value="ATHOOK"/>
</dbReference>
<feature type="compositionally biased region" description="Basic and acidic residues" evidence="4">
    <location>
        <begin position="951"/>
        <end position="961"/>
    </location>
</feature>
<dbReference type="InterPro" id="IPR036390">
    <property type="entry name" value="WH_DNA-bd_sf"/>
</dbReference>
<dbReference type="RefSeq" id="XP_010274691.1">
    <property type="nucleotide sequence ID" value="XM_010276389.2"/>
</dbReference>
<dbReference type="GO" id="GO:0031492">
    <property type="term" value="F:nucleosomal DNA binding"/>
    <property type="evidence" value="ECO:0000318"/>
    <property type="project" value="GO_Central"/>
</dbReference>
<gene>
    <name evidence="7 8 9 10" type="primary">LOC104609944</name>
</gene>
<proteinExistence type="predicted"/>
<dbReference type="PANTHER" id="PTHR11467">
    <property type="entry name" value="HISTONE H1"/>
    <property type="match status" value="1"/>
</dbReference>
<dbReference type="GO" id="GO:0003690">
    <property type="term" value="F:double-stranded DNA binding"/>
    <property type="evidence" value="ECO:0000318"/>
    <property type="project" value="GO_Central"/>
</dbReference>
<protein>
    <submittedName>
        <fullName evidence="7 8">Titin-like</fullName>
    </submittedName>
</protein>
<feature type="region of interest" description="Disordered" evidence="4">
    <location>
        <begin position="480"/>
        <end position="509"/>
    </location>
</feature>
<dbReference type="PROSITE" id="PS51504">
    <property type="entry name" value="H15"/>
    <property type="match status" value="1"/>
</dbReference>
<accession>A0A1U8B5H2</accession>
<feature type="region of interest" description="Disordered" evidence="4">
    <location>
        <begin position="893"/>
        <end position="931"/>
    </location>
</feature>
<dbReference type="SMART" id="SM00526">
    <property type="entry name" value="H15"/>
    <property type="match status" value="1"/>
</dbReference>
<dbReference type="Pfam" id="PF00538">
    <property type="entry name" value="Linker_histone"/>
    <property type="match status" value="1"/>
</dbReference>
<dbReference type="RefSeq" id="XP_010274690.1">
    <property type="nucleotide sequence ID" value="XM_010276388.2"/>
</dbReference>
<feature type="compositionally biased region" description="Basic residues" evidence="4">
    <location>
        <begin position="262"/>
        <end position="271"/>
    </location>
</feature>
<dbReference type="GeneID" id="104609944"/>
<dbReference type="RefSeq" id="XP_010274688.1">
    <property type="nucleotide sequence ID" value="XM_010276386.2"/>
</dbReference>
<evidence type="ECO:0000313" key="10">
    <source>
        <dbReference type="RefSeq" id="XP_010274691.1"/>
    </source>
</evidence>
<dbReference type="STRING" id="4432.A0A1U8B5H2"/>
<feature type="compositionally biased region" description="Basic and acidic residues" evidence="4">
    <location>
        <begin position="804"/>
        <end position="815"/>
    </location>
</feature>